<feature type="transmembrane region" description="Helical" evidence="13">
    <location>
        <begin position="263"/>
        <end position="286"/>
    </location>
</feature>
<evidence type="ECO:0000259" key="15">
    <source>
        <dbReference type="PROSITE" id="PS50893"/>
    </source>
</evidence>
<keyword evidence="11 13" id="KW-1133">Transmembrane helix</keyword>
<dbReference type="CDD" id="cd03257">
    <property type="entry name" value="ABC_NikE_OppD_transporters"/>
    <property type="match status" value="1"/>
</dbReference>
<evidence type="ECO:0000256" key="2">
    <source>
        <dbReference type="ARBA" id="ARBA00004202"/>
    </source>
</evidence>
<keyword evidence="10" id="KW-1278">Translocase</keyword>
<comment type="caution">
    <text evidence="17">The sequence shown here is derived from an EMBL/GenBank/DDBJ whole genome shotgun (WGS) entry which is preliminary data.</text>
</comment>
<comment type="similarity">
    <text evidence="3">Belongs to the ABC transporter superfamily.</text>
</comment>
<feature type="domain" description="ABC transporter" evidence="15">
    <location>
        <begin position="332"/>
        <end position="587"/>
    </location>
</feature>
<feature type="transmembrane region" description="Helical" evidence="13">
    <location>
        <begin position="220"/>
        <end position="243"/>
    </location>
</feature>
<dbReference type="InterPro" id="IPR000515">
    <property type="entry name" value="MetI-like"/>
</dbReference>
<evidence type="ECO:0000256" key="14">
    <source>
        <dbReference type="SAM" id="MobiDB-lite"/>
    </source>
</evidence>
<keyword evidence="9 17" id="KW-0067">ATP-binding</keyword>
<dbReference type="RefSeq" id="WP_119703733.1">
    <property type="nucleotide sequence ID" value="NZ_JBHSOI010000001.1"/>
</dbReference>
<evidence type="ECO:0000313" key="17">
    <source>
        <dbReference type="EMBL" id="REK73623.1"/>
    </source>
</evidence>
<dbReference type="PROSITE" id="PS50928">
    <property type="entry name" value="ABC_TM1"/>
    <property type="match status" value="1"/>
</dbReference>
<dbReference type="PANTHER" id="PTHR43297:SF14">
    <property type="entry name" value="ATPASE AAA-TYPE CORE DOMAIN-CONTAINING PROTEIN"/>
    <property type="match status" value="1"/>
</dbReference>
<dbReference type="Gene3D" id="1.10.3720.10">
    <property type="entry name" value="MetI-like"/>
    <property type="match status" value="1"/>
</dbReference>
<evidence type="ECO:0000256" key="8">
    <source>
        <dbReference type="ARBA" id="ARBA00022741"/>
    </source>
</evidence>
<comment type="similarity">
    <text evidence="13">Belongs to the binding-protein-dependent transport system permease family.</text>
</comment>
<dbReference type="InterPro" id="IPR035906">
    <property type="entry name" value="MetI-like_sf"/>
</dbReference>
<protein>
    <submittedName>
        <fullName evidence="17">ATP-binding cassette domain-containing protein</fullName>
    </submittedName>
</protein>
<keyword evidence="4 13" id="KW-0813">Transport</keyword>
<dbReference type="GO" id="GO:0016887">
    <property type="term" value="F:ATP hydrolysis activity"/>
    <property type="evidence" value="ECO:0007669"/>
    <property type="project" value="InterPro"/>
</dbReference>
<dbReference type="InterPro" id="IPR027417">
    <property type="entry name" value="P-loop_NTPase"/>
</dbReference>
<evidence type="ECO:0000256" key="13">
    <source>
        <dbReference type="RuleBase" id="RU363032"/>
    </source>
</evidence>
<organism evidence="17 18">
    <name type="scientific">Aeromicrobium endophyticum</name>
    <dbReference type="NCBI Taxonomy" id="2292704"/>
    <lineage>
        <taxon>Bacteria</taxon>
        <taxon>Bacillati</taxon>
        <taxon>Actinomycetota</taxon>
        <taxon>Actinomycetes</taxon>
        <taxon>Propionibacteriales</taxon>
        <taxon>Nocardioidaceae</taxon>
        <taxon>Aeromicrobium</taxon>
    </lineage>
</organism>
<dbReference type="InterPro" id="IPR050388">
    <property type="entry name" value="ABC_Ni/Peptide_Import"/>
</dbReference>
<feature type="transmembrane region" description="Helical" evidence="13">
    <location>
        <begin position="38"/>
        <end position="61"/>
    </location>
</feature>
<dbReference type="CDD" id="cd06261">
    <property type="entry name" value="TM_PBP2"/>
    <property type="match status" value="1"/>
</dbReference>
<keyword evidence="8" id="KW-0547">Nucleotide-binding</keyword>
<dbReference type="PROSITE" id="PS50893">
    <property type="entry name" value="ABC_TRANSPORTER_2"/>
    <property type="match status" value="1"/>
</dbReference>
<dbReference type="GO" id="GO:0005524">
    <property type="term" value="F:ATP binding"/>
    <property type="evidence" value="ECO:0007669"/>
    <property type="project" value="UniProtKB-KW"/>
</dbReference>
<name>A0A371PCJ0_9ACTN</name>
<evidence type="ECO:0000313" key="18">
    <source>
        <dbReference type="Proteomes" id="UP000265581"/>
    </source>
</evidence>
<dbReference type="Gene3D" id="3.40.50.300">
    <property type="entry name" value="P-loop containing nucleotide triphosphate hydrolases"/>
    <property type="match status" value="1"/>
</dbReference>
<evidence type="ECO:0000256" key="5">
    <source>
        <dbReference type="ARBA" id="ARBA00022475"/>
    </source>
</evidence>
<evidence type="ECO:0000256" key="9">
    <source>
        <dbReference type="ARBA" id="ARBA00022840"/>
    </source>
</evidence>
<dbReference type="PANTHER" id="PTHR43297">
    <property type="entry name" value="OLIGOPEPTIDE TRANSPORT ATP-BINDING PROTEIN APPD"/>
    <property type="match status" value="1"/>
</dbReference>
<dbReference type="SUPFAM" id="SSF161098">
    <property type="entry name" value="MetI-like"/>
    <property type="match status" value="1"/>
</dbReference>
<dbReference type="SUPFAM" id="SSF52540">
    <property type="entry name" value="P-loop containing nucleoside triphosphate hydrolases"/>
    <property type="match status" value="1"/>
</dbReference>
<dbReference type="AlphaFoldDB" id="A0A371PCJ0"/>
<gene>
    <name evidence="17" type="ORF">DX116_08840</name>
</gene>
<keyword evidence="12 13" id="KW-0472">Membrane</keyword>
<dbReference type="InterPro" id="IPR017871">
    <property type="entry name" value="ABC_transporter-like_CS"/>
</dbReference>
<dbReference type="InterPro" id="IPR003593">
    <property type="entry name" value="AAA+_ATPase"/>
</dbReference>
<evidence type="ECO:0000256" key="7">
    <source>
        <dbReference type="ARBA" id="ARBA00022692"/>
    </source>
</evidence>
<evidence type="ECO:0000256" key="10">
    <source>
        <dbReference type="ARBA" id="ARBA00022967"/>
    </source>
</evidence>
<feature type="transmembrane region" description="Helical" evidence="13">
    <location>
        <begin position="139"/>
        <end position="172"/>
    </location>
</feature>
<accession>A0A371PCJ0</accession>
<evidence type="ECO:0000256" key="12">
    <source>
        <dbReference type="ARBA" id="ARBA00023136"/>
    </source>
</evidence>
<keyword evidence="6" id="KW-0997">Cell inner membrane</keyword>
<proteinExistence type="inferred from homology"/>
<dbReference type="Pfam" id="PF00005">
    <property type="entry name" value="ABC_tran"/>
    <property type="match status" value="1"/>
</dbReference>
<keyword evidence="7 13" id="KW-0812">Transmembrane</keyword>
<dbReference type="GO" id="GO:0055085">
    <property type="term" value="P:transmembrane transport"/>
    <property type="evidence" value="ECO:0007669"/>
    <property type="project" value="InterPro"/>
</dbReference>
<feature type="domain" description="ABC transmembrane type-1" evidence="16">
    <location>
        <begin position="99"/>
        <end position="292"/>
    </location>
</feature>
<feature type="region of interest" description="Disordered" evidence="14">
    <location>
        <begin position="297"/>
        <end position="320"/>
    </location>
</feature>
<evidence type="ECO:0000256" key="1">
    <source>
        <dbReference type="ARBA" id="ARBA00004141"/>
    </source>
</evidence>
<keyword evidence="5" id="KW-1003">Cell membrane</keyword>
<evidence type="ECO:0000259" key="16">
    <source>
        <dbReference type="PROSITE" id="PS50928"/>
    </source>
</evidence>
<feature type="transmembrane region" description="Helical" evidence="13">
    <location>
        <begin position="106"/>
        <end position="127"/>
    </location>
</feature>
<dbReference type="SMART" id="SM00382">
    <property type="entry name" value="AAA"/>
    <property type="match status" value="1"/>
</dbReference>
<evidence type="ECO:0000256" key="6">
    <source>
        <dbReference type="ARBA" id="ARBA00022519"/>
    </source>
</evidence>
<dbReference type="Pfam" id="PF00528">
    <property type="entry name" value="BPD_transp_1"/>
    <property type="match status" value="1"/>
</dbReference>
<reference evidence="17 18" key="1">
    <citation type="submission" date="2018-08" db="EMBL/GenBank/DDBJ databases">
        <title>Aeromicrobium sp. M2KJ-4, whole genome shotgun sequence.</title>
        <authorList>
            <person name="Tuo L."/>
        </authorList>
    </citation>
    <scope>NUCLEOTIDE SEQUENCE [LARGE SCALE GENOMIC DNA]</scope>
    <source>
        <strain evidence="17 18">M2KJ-4</strain>
    </source>
</reference>
<sequence>MTTLDPDTLPSISDAATHPIDITRRPRHGFGATLRSPIGIAATVTLLTLVFFAIFGPVLWGETAGQADLTKLSAKPSAEHLLGTDAGGRDVLARVLTATRLSLTSALMATAIAVSVGVVAGLLPIVAPRRIANAVNGVIGVALAFPALLLAIVVSIMFGAGLVGVSLAIGLAMAPSYARLTQTLGASVAGRDFVAAARILGAGRTRILVKHILPNVRDPLIVNASIGAGTALVAATGLSFLGLGVQAPRYDWGRMLGESLNSIYVNPAASLGLCAAIVLAGVTFALTGEALARALGVHRPSGRRKRRPSSAGSEGSAVPQPQRVVDDAVLSVRGLTVQAPQAEGWTTLVDGVSFDVGRGEIVGIVGESGSGKSLTCMAVACLLEQPLSVSASSIRFDDTELAVDGHSGAAPRGKEVAAQLGTRMALVFQDPSTSLNPSIHVGTQVAEIGELHGGLSRKEARRRAIDRLGSVRIPDPERRAGQYPHEFSGGMRQRAMLAMGLMGEPALIIADEPTTALDVTVQREVLSLLHEVNQERGTAVMFVSHDISLVSSFCTRVLVMYRGSLVEDLTAADLAAGRAQHPYTRALAASVPHMDSEPGSEFATIHEGAVFDDDPAQGAS</sequence>
<evidence type="ECO:0000256" key="4">
    <source>
        <dbReference type="ARBA" id="ARBA00022448"/>
    </source>
</evidence>
<evidence type="ECO:0000256" key="11">
    <source>
        <dbReference type="ARBA" id="ARBA00022989"/>
    </source>
</evidence>
<dbReference type="GO" id="GO:0005886">
    <property type="term" value="C:plasma membrane"/>
    <property type="evidence" value="ECO:0007669"/>
    <property type="project" value="UniProtKB-SubCell"/>
</dbReference>
<dbReference type="Proteomes" id="UP000265581">
    <property type="component" value="Unassembled WGS sequence"/>
</dbReference>
<dbReference type="PROSITE" id="PS00211">
    <property type="entry name" value="ABC_TRANSPORTER_1"/>
    <property type="match status" value="1"/>
</dbReference>
<keyword evidence="18" id="KW-1185">Reference proteome</keyword>
<dbReference type="EMBL" id="QUBR01000001">
    <property type="protein sequence ID" value="REK73623.1"/>
    <property type="molecule type" value="Genomic_DNA"/>
</dbReference>
<evidence type="ECO:0000256" key="3">
    <source>
        <dbReference type="ARBA" id="ARBA00005417"/>
    </source>
</evidence>
<comment type="subcellular location">
    <subcellularLocation>
        <location evidence="13">Cell membrane</location>
        <topology evidence="13">Multi-pass membrane protein</topology>
    </subcellularLocation>
    <subcellularLocation>
        <location evidence="2">Cell membrane</location>
        <topology evidence="2">Peripheral membrane protein</topology>
    </subcellularLocation>
    <subcellularLocation>
        <location evidence="1">Membrane</location>
        <topology evidence="1">Multi-pass membrane protein</topology>
    </subcellularLocation>
</comment>
<dbReference type="InterPro" id="IPR003439">
    <property type="entry name" value="ABC_transporter-like_ATP-bd"/>
</dbReference>
<dbReference type="OrthoDB" id="5357528at2"/>